<sequence length="296" mass="30944">MSYTQCPSCLTLFRVDVRHLRQAGGVVRCGLCSESFNALASLCDRLPGDLPVVGDAADGASAPAGPAPRETAPADTEPPAQTPAATDTAGVSGTSEATGTAAAASARAPEDVREAPTGLAPDWGEATRLEVETPAPVPARRRGRWLLWSLLSLLLAAGASGLWLWPEREQLLQDPQWRPWLAEICALAGCELPLLERPQVVAVLERELAALPDGGGTLRFTATVSNRASEAIAWPELVIHLLDPAGRTVAEHRVPASGYLAEAPAGGGMPPGEPVQLAIELPDPGPGAASFEIRFR</sequence>
<feature type="domain" description="Zinc finger/thioredoxin putative" evidence="3">
    <location>
        <begin position="4"/>
        <end position="37"/>
    </location>
</feature>
<evidence type="ECO:0000313" key="5">
    <source>
        <dbReference type="Proteomes" id="UP000245474"/>
    </source>
</evidence>
<evidence type="ECO:0000256" key="2">
    <source>
        <dbReference type="SAM" id="Phobius"/>
    </source>
</evidence>
<keyword evidence="2" id="KW-1133">Transmembrane helix</keyword>
<dbReference type="NCBIfam" id="TIGR02098">
    <property type="entry name" value="MJ0042_CXXC"/>
    <property type="match status" value="1"/>
</dbReference>
<feature type="transmembrane region" description="Helical" evidence="2">
    <location>
        <begin position="145"/>
        <end position="165"/>
    </location>
</feature>
<dbReference type="OrthoDB" id="6717714at2"/>
<dbReference type="AlphaFoldDB" id="A0A2U2MXF1"/>
<evidence type="ECO:0000259" key="3">
    <source>
        <dbReference type="Pfam" id="PF13717"/>
    </source>
</evidence>
<proteinExistence type="predicted"/>
<protein>
    <recommendedName>
        <fullName evidence="3">Zinc finger/thioredoxin putative domain-containing protein</fullName>
    </recommendedName>
</protein>
<keyword evidence="2" id="KW-0812">Transmembrane</keyword>
<keyword evidence="5" id="KW-1185">Reference proteome</keyword>
<name>A0A2U2MXF1_9GAMM</name>
<evidence type="ECO:0000256" key="1">
    <source>
        <dbReference type="SAM" id="MobiDB-lite"/>
    </source>
</evidence>
<reference evidence="4 5" key="1">
    <citation type="submission" date="2018-05" db="EMBL/GenBank/DDBJ databases">
        <title>Spiribacter halobius sp. nov., a moderately halophilic bacterium isolated from marine solar saltern.</title>
        <authorList>
            <person name="Zheng W.-S."/>
            <person name="Lu D.-C."/>
            <person name="Du Z.-J."/>
        </authorList>
    </citation>
    <scope>NUCLEOTIDE SEQUENCE [LARGE SCALE GENOMIC DNA]</scope>
    <source>
        <strain evidence="4 5">E85</strain>
    </source>
</reference>
<keyword evidence="2" id="KW-0472">Membrane</keyword>
<dbReference type="Pfam" id="PF13717">
    <property type="entry name" value="Zn_ribbon_4"/>
    <property type="match status" value="1"/>
</dbReference>
<gene>
    <name evidence="4" type="ORF">DEM34_15720</name>
</gene>
<dbReference type="RefSeq" id="WP_109679786.1">
    <property type="nucleotide sequence ID" value="NZ_CP086615.1"/>
</dbReference>
<dbReference type="Proteomes" id="UP000245474">
    <property type="component" value="Unassembled WGS sequence"/>
</dbReference>
<dbReference type="EMBL" id="QFFI01000031">
    <property type="protein sequence ID" value="PWG61551.1"/>
    <property type="molecule type" value="Genomic_DNA"/>
</dbReference>
<dbReference type="InterPro" id="IPR021834">
    <property type="entry name" value="DUF3426"/>
</dbReference>
<evidence type="ECO:0000313" key="4">
    <source>
        <dbReference type="EMBL" id="PWG61551.1"/>
    </source>
</evidence>
<accession>A0A2U2MXF1</accession>
<organism evidence="4 5">
    <name type="scientific">Sediminicurvatus halobius</name>
    <dbReference type="NCBI Taxonomy" id="2182432"/>
    <lineage>
        <taxon>Bacteria</taxon>
        <taxon>Pseudomonadati</taxon>
        <taxon>Pseudomonadota</taxon>
        <taxon>Gammaproteobacteria</taxon>
        <taxon>Chromatiales</taxon>
        <taxon>Ectothiorhodospiraceae</taxon>
        <taxon>Sediminicurvatus</taxon>
    </lineage>
</organism>
<dbReference type="Pfam" id="PF11906">
    <property type="entry name" value="DUF3426"/>
    <property type="match status" value="1"/>
</dbReference>
<feature type="compositionally biased region" description="Low complexity" evidence="1">
    <location>
        <begin position="54"/>
        <end position="107"/>
    </location>
</feature>
<feature type="region of interest" description="Disordered" evidence="1">
    <location>
        <begin position="54"/>
        <end position="127"/>
    </location>
</feature>
<dbReference type="InterPro" id="IPR011723">
    <property type="entry name" value="Znf/thioredoxin_put"/>
</dbReference>
<comment type="caution">
    <text evidence="4">The sequence shown here is derived from an EMBL/GenBank/DDBJ whole genome shotgun (WGS) entry which is preliminary data.</text>
</comment>